<feature type="signal peptide" evidence="3">
    <location>
        <begin position="1"/>
        <end position="26"/>
    </location>
</feature>
<evidence type="ECO:0000256" key="1">
    <source>
        <dbReference type="ARBA" id="ARBA00008520"/>
    </source>
</evidence>
<reference evidence="4 5" key="1">
    <citation type="submission" date="2020-03" db="EMBL/GenBank/DDBJ databases">
        <title>Whole genome shotgun sequence of Phytohabitans rumicis NBRC 108638.</title>
        <authorList>
            <person name="Komaki H."/>
            <person name="Tamura T."/>
        </authorList>
    </citation>
    <scope>NUCLEOTIDE SEQUENCE [LARGE SCALE GENOMIC DNA]</scope>
    <source>
        <strain evidence="4 5">NBRC 108638</strain>
    </source>
</reference>
<keyword evidence="3" id="KW-0732">Signal</keyword>
<evidence type="ECO:0000313" key="4">
    <source>
        <dbReference type="EMBL" id="GFJ93847.1"/>
    </source>
</evidence>
<comment type="similarity">
    <text evidence="1">Belongs to the bacterial solute-binding protein 1 family.</text>
</comment>
<name>A0A6V8LIC0_9ACTN</name>
<accession>A0A6V8LIC0</accession>
<evidence type="ECO:0000256" key="2">
    <source>
        <dbReference type="ARBA" id="ARBA00022448"/>
    </source>
</evidence>
<dbReference type="RefSeq" id="WP_173080681.1">
    <property type="nucleotide sequence ID" value="NZ_BAABJB010000001.1"/>
</dbReference>
<dbReference type="InterPro" id="IPR010916">
    <property type="entry name" value="TonB_box_CS"/>
</dbReference>
<protein>
    <submittedName>
        <fullName evidence="4">ABC transporter substrate-binding protein</fullName>
    </submittedName>
</protein>
<sequence>MSGSRWYRLAVLAIAALAPTSATACAAVAGESESVTVMASWDPQQREGAAFQATLARFSRETGIDVRYQGVRTITSVLRLADLGDALPDIAVLSSPAELARYARAGRLVPLSPDDRIQNHQLLRGGDRQPYGVVLKTDLKSLIWYGTEAGEGAPQTWTDLVRRGADLRAAGRNPPWCLGMKSGAESGWPGTDWVEDILLHQSGVEAYRRWANGSLAWTSPEVRSAWEAWRQLLAAAGMTDGANVQRMLLTGWHEAGADLTGGGTGCAMEHQGSFVRALRDGYETFSPLPRFEPGPGPDGSGVEVSVDAAGLFSAKPAARQLLTYLASQAGQEDWIAHAGGSFFSARTDIDRAAAYRSDAVGGRIAEQLAATAGNRCLDASDFMPQTVANVFAAGVLEFLSDPASDRLPPILRRLDATRRAVPTTEWLSDPCP</sequence>
<dbReference type="SUPFAM" id="SSF53850">
    <property type="entry name" value="Periplasmic binding protein-like II"/>
    <property type="match status" value="1"/>
</dbReference>
<gene>
    <name evidence="4" type="ORF">Prum_074890</name>
</gene>
<dbReference type="InterPro" id="IPR050490">
    <property type="entry name" value="Bact_solute-bd_prot1"/>
</dbReference>
<evidence type="ECO:0000256" key="3">
    <source>
        <dbReference type="SAM" id="SignalP"/>
    </source>
</evidence>
<keyword evidence="5" id="KW-1185">Reference proteome</keyword>
<dbReference type="PANTHER" id="PTHR43649:SF29">
    <property type="entry name" value="OSMOPROTECTIVE COMPOUNDS-BINDING PROTEIN GGTB"/>
    <property type="match status" value="1"/>
</dbReference>
<dbReference type="PROSITE" id="PS00430">
    <property type="entry name" value="TONB_DEPENDENT_REC_1"/>
    <property type="match status" value="1"/>
</dbReference>
<feature type="chain" id="PRO_5028923075" evidence="3">
    <location>
        <begin position="27"/>
        <end position="432"/>
    </location>
</feature>
<dbReference type="AlphaFoldDB" id="A0A6V8LIC0"/>
<comment type="caution">
    <text evidence="4">The sequence shown here is derived from an EMBL/GenBank/DDBJ whole genome shotgun (WGS) entry which is preliminary data.</text>
</comment>
<dbReference type="InterPro" id="IPR006059">
    <property type="entry name" value="SBP"/>
</dbReference>
<dbReference type="Gene3D" id="3.40.190.10">
    <property type="entry name" value="Periplasmic binding protein-like II"/>
    <property type="match status" value="2"/>
</dbReference>
<dbReference type="EMBL" id="BLPG01000001">
    <property type="protein sequence ID" value="GFJ93847.1"/>
    <property type="molecule type" value="Genomic_DNA"/>
</dbReference>
<dbReference type="PROSITE" id="PS51257">
    <property type="entry name" value="PROKAR_LIPOPROTEIN"/>
    <property type="match status" value="1"/>
</dbReference>
<organism evidence="4 5">
    <name type="scientific">Phytohabitans rumicis</name>
    <dbReference type="NCBI Taxonomy" id="1076125"/>
    <lineage>
        <taxon>Bacteria</taxon>
        <taxon>Bacillati</taxon>
        <taxon>Actinomycetota</taxon>
        <taxon>Actinomycetes</taxon>
        <taxon>Micromonosporales</taxon>
        <taxon>Micromonosporaceae</taxon>
    </lineage>
</organism>
<proteinExistence type="inferred from homology"/>
<keyword evidence="2" id="KW-0813">Transport</keyword>
<dbReference type="Pfam" id="PF01547">
    <property type="entry name" value="SBP_bac_1"/>
    <property type="match status" value="1"/>
</dbReference>
<reference evidence="4 5" key="2">
    <citation type="submission" date="2020-03" db="EMBL/GenBank/DDBJ databases">
        <authorList>
            <person name="Ichikawa N."/>
            <person name="Kimura A."/>
            <person name="Kitahashi Y."/>
            <person name="Uohara A."/>
        </authorList>
    </citation>
    <scope>NUCLEOTIDE SEQUENCE [LARGE SCALE GENOMIC DNA]</scope>
    <source>
        <strain evidence="4 5">NBRC 108638</strain>
    </source>
</reference>
<dbReference type="PANTHER" id="PTHR43649">
    <property type="entry name" value="ARABINOSE-BINDING PROTEIN-RELATED"/>
    <property type="match status" value="1"/>
</dbReference>
<evidence type="ECO:0000313" key="5">
    <source>
        <dbReference type="Proteomes" id="UP000482960"/>
    </source>
</evidence>
<dbReference type="Proteomes" id="UP000482960">
    <property type="component" value="Unassembled WGS sequence"/>
</dbReference>